<keyword evidence="1" id="KW-0812">Transmembrane</keyword>
<evidence type="ECO:0000259" key="2">
    <source>
        <dbReference type="Pfam" id="PF18204"/>
    </source>
</evidence>
<evidence type="ECO:0000313" key="3">
    <source>
        <dbReference type="EMBL" id="HGE66235.1"/>
    </source>
</evidence>
<name>A0A7C3UHN1_9EURY</name>
<dbReference type="EMBL" id="DRUC01000071">
    <property type="protein sequence ID" value="HHF48495.1"/>
    <property type="molecule type" value="Genomic_DNA"/>
</dbReference>
<comment type="caution">
    <text evidence="3">The sequence shown here is derived from an EMBL/GenBank/DDBJ whole genome shotgun (WGS) entry which is preliminary data.</text>
</comment>
<keyword evidence="1" id="KW-0472">Membrane</keyword>
<dbReference type="EMBL" id="DTPI01000028">
    <property type="protein sequence ID" value="HGE66235.1"/>
    <property type="molecule type" value="Genomic_DNA"/>
</dbReference>
<organism evidence="3">
    <name type="scientific">Geoglobus ahangari</name>
    <dbReference type="NCBI Taxonomy" id="113653"/>
    <lineage>
        <taxon>Archaea</taxon>
        <taxon>Methanobacteriati</taxon>
        <taxon>Methanobacteriota</taxon>
        <taxon>Archaeoglobi</taxon>
        <taxon>Archaeoglobales</taxon>
        <taxon>Archaeoglobaceae</taxon>
        <taxon>Geoglobus</taxon>
    </lineage>
</organism>
<dbReference type="InterPro" id="IPR026371">
    <property type="entry name" value="PGF_CTERM"/>
</dbReference>
<dbReference type="NCBIfam" id="TIGR04126">
    <property type="entry name" value="PGF_CTERM"/>
    <property type="match status" value="1"/>
</dbReference>
<evidence type="ECO:0000256" key="1">
    <source>
        <dbReference type="SAM" id="Phobius"/>
    </source>
</evidence>
<protein>
    <submittedName>
        <fullName evidence="3">PGF-CTERM sorting domain-containing protein</fullName>
    </submittedName>
</protein>
<evidence type="ECO:0000313" key="4">
    <source>
        <dbReference type="EMBL" id="HHF48495.1"/>
    </source>
</evidence>
<feature type="domain" description="PGF-CTERM archaeal protein-sorting signal" evidence="2">
    <location>
        <begin position="135"/>
        <end position="157"/>
    </location>
</feature>
<dbReference type="GO" id="GO:0016020">
    <property type="term" value="C:membrane"/>
    <property type="evidence" value="ECO:0007669"/>
    <property type="project" value="UniProtKB-SubCell"/>
</dbReference>
<accession>A0A7C3UHN1</accession>
<reference evidence="3" key="1">
    <citation type="journal article" date="2020" name="mSystems">
        <title>Genome- and Community-Level Interaction Insights into Carbon Utilization and Element Cycling Functions of Hydrothermarchaeota in Hydrothermal Sediment.</title>
        <authorList>
            <person name="Zhou Z."/>
            <person name="Liu Y."/>
            <person name="Xu W."/>
            <person name="Pan J."/>
            <person name="Luo Z.H."/>
            <person name="Li M."/>
        </authorList>
    </citation>
    <scope>NUCLEOTIDE SEQUENCE [LARGE SCALE GENOMIC DNA]</scope>
    <source>
        <strain evidence="4">SpSt-10</strain>
        <strain evidence="3">SpSt-97</strain>
    </source>
</reference>
<gene>
    <name evidence="4" type="ORF">ENL48_04895</name>
    <name evidence="3" type="ORF">ENX77_03795</name>
</gene>
<dbReference type="AlphaFoldDB" id="A0A7C3UHN1"/>
<feature type="transmembrane region" description="Helical" evidence="1">
    <location>
        <begin position="137"/>
        <end position="154"/>
    </location>
</feature>
<keyword evidence="1" id="KW-1133">Transmembrane helix</keyword>
<proteinExistence type="predicted"/>
<dbReference type="Pfam" id="PF18204">
    <property type="entry name" value="PGF-CTERM"/>
    <property type="match status" value="1"/>
</dbReference>
<sequence length="159" mass="17002">MSAQGDSGMVKIAYLLILLICIFPASAQVIRYVEYLPNQSLVNLSYDFSGFDGGIITENIGNCSLIESNPPPDKIVGSNLSWAIYKDLKGQIRYSITAGCEPTGEFKAIKGQSIKNGSIPTVLTTPTSTPTPAPTPGFEAAFAIAGLLAIAYLLRRIRT</sequence>